<evidence type="ECO:0000313" key="4">
    <source>
        <dbReference type="Proteomes" id="UP000254863"/>
    </source>
</evidence>
<evidence type="ECO:0000256" key="1">
    <source>
        <dbReference type="SAM" id="Phobius"/>
    </source>
</evidence>
<reference evidence="3 4" key="1">
    <citation type="submission" date="2018-06" db="EMBL/GenBank/DDBJ databases">
        <authorList>
            <consortium name="Pathogen Informatics"/>
            <person name="Doyle S."/>
        </authorList>
    </citation>
    <scope>NUCLEOTIDE SEQUENCE [LARGE SCALE GENOMIC DNA]</scope>
    <source>
        <strain evidence="3 4">NCTC11685</strain>
    </source>
</reference>
<protein>
    <submittedName>
        <fullName evidence="3">Potassium efflux system KefA protein / Small-conductance mechanosensitive channel</fullName>
    </submittedName>
</protein>
<feature type="transmembrane region" description="Helical" evidence="1">
    <location>
        <begin position="76"/>
        <end position="97"/>
    </location>
</feature>
<dbReference type="Pfam" id="PF25392">
    <property type="entry name" value="MS_channel_TM1"/>
    <property type="match status" value="1"/>
</dbReference>
<sequence>MLFFFSLFDPGNSLKFMMGATLRSLAIIGAAALVSGILSRWIAKTITLSPETQRNYPELQKRLNGWISASLKAARILTVCVAIMLLLSAWGAVRFLAVDA</sequence>
<keyword evidence="1" id="KW-1133">Transmembrane helix</keyword>
<proteinExistence type="predicted"/>
<evidence type="ECO:0000259" key="2">
    <source>
        <dbReference type="Pfam" id="PF25392"/>
    </source>
</evidence>
<accession>A0A7H4N3C2</accession>
<dbReference type="EMBL" id="UGMS01000001">
    <property type="protein sequence ID" value="STV76918.1"/>
    <property type="molecule type" value="Genomic_DNA"/>
</dbReference>
<feature type="domain" description="Moderate conductance mechanosensitive channel YbiO-like transmembrane helix 1" evidence="2">
    <location>
        <begin position="20"/>
        <end position="96"/>
    </location>
</feature>
<organism evidence="3 4">
    <name type="scientific">Klebsiella michiganensis</name>
    <dbReference type="NCBI Taxonomy" id="1134687"/>
    <lineage>
        <taxon>Bacteria</taxon>
        <taxon>Pseudomonadati</taxon>
        <taxon>Pseudomonadota</taxon>
        <taxon>Gammaproteobacteria</taxon>
        <taxon>Enterobacterales</taxon>
        <taxon>Enterobacteriaceae</taxon>
        <taxon>Klebsiella/Raoultella group</taxon>
        <taxon>Klebsiella</taxon>
    </lineage>
</organism>
<keyword evidence="1" id="KW-0472">Membrane</keyword>
<name>A0A7H4N3C2_9ENTR</name>
<comment type="caution">
    <text evidence="3">The sequence shown here is derived from an EMBL/GenBank/DDBJ whole genome shotgun (WGS) entry which is preliminary data.</text>
</comment>
<dbReference type="AlphaFoldDB" id="A0A7H4N3C2"/>
<evidence type="ECO:0000313" key="3">
    <source>
        <dbReference type="EMBL" id="STV76918.1"/>
    </source>
</evidence>
<gene>
    <name evidence="3" type="ORF">NCTC11685_01753</name>
</gene>
<dbReference type="Proteomes" id="UP000254863">
    <property type="component" value="Unassembled WGS sequence"/>
</dbReference>
<dbReference type="InterPro" id="IPR057485">
    <property type="entry name" value="YbiO-like_TM1"/>
</dbReference>
<feature type="transmembrane region" description="Helical" evidence="1">
    <location>
        <begin position="20"/>
        <end position="43"/>
    </location>
</feature>
<keyword evidence="1" id="KW-0812">Transmembrane</keyword>